<dbReference type="OrthoDB" id="167054at2759"/>
<dbReference type="EMBL" id="NBNE01000455">
    <property type="protein sequence ID" value="OWZ19341.1"/>
    <property type="molecule type" value="Genomic_DNA"/>
</dbReference>
<accession>A0A225WNV9</accession>
<keyword evidence="3" id="KW-1185">Reference proteome</keyword>
<proteinExistence type="predicted"/>
<name>A0A225WNV9_9STRA</name>
<dbReference type="AlphaFoldDB" id="A0A225WNV9"/>
<comment type="caution">
    <text evidence="2">The sequence shown here is derived from an EMBL/GenBank/DDBJ whole genome shotgun (WGS) entry which is preliminary data.</text>
</comment>
<feature type="region of interest" description="Disordered" evidence="1">
    <location>
        <begin position="1"/>
        <end position="40"/>
    </location>
</feature>
<feature type="compositionally biased region" description="Polar residues" evidence="1">
    <location>
        <begin position="28"/>
        <end position="40"/>
    </location>
</feature>
<evidence type="ECO:0000313" key="3">
    <source>
        <dbReference type="Proteomes" id="UP000198211"/>
    </source>
</evidence>
<evidence type="ECO:0000256" key="1">
    <source>
        <dbReference type="SAM" id="MobiDB-lite"/>
    </source>
</evidence>
<gene>
    <name evidence="2" type="ORF">PHMEG_0006435</name>
</gene>
<protein>
    <submittedName>
        <fullName evidence="2">Uncharacterized protein</fullName>
    </submittedName>
</protein>
<organism evidence="2 3">
    <name type="scientific">Phytophthora megakarya</name>
    <dbReference type="NCBI Taxonomy" id="4795"/>
    <lineage>
        <taxon>Eukaryota</taxon>
        <taxon>Sar</taxon>
        <taxon>Stramenopiles</taxon>
        <taxon>Oomycota</taxon>
        <taxon>Peronosporomycetes</taxon>
        <taxon>Peronosporales</taxon>
        <taxon>Peronosporaceae</taxon>
        <taxon>Phytophthora</taxon>
    </lineage>
</organism>
<evidence type="ECO:0000313" key="2">
    <source>
        <dbReference type="EMBL" id="OWZ19341.1"/>
    </source>
</evidence>
<sequence>MATVRTPTPRGSDAGNKRKRKRPNKPKTMSSCSASSTVDTQLQSLESWQRALTIDIRELRREGARVRIELEKVDDTAEAAVEKAENWRSSISGWDSWTRSWRDTSKAASMRSSLWPS</sequence>
<reference evidence="3" key="1">
    <citation type="submission" date="2017-03" db="EMBL/GenBank/DDBJ databases">
        <title>Phytopthora megakarya and P. palmivora, two closely related causual agents of cacao black pod achieved similar genome size and gene model numbers by different mechanisms.</title>
        <authorList>
            <person name="Ali S."/>
            <person name="Shao J."/>
            <person name="Larry D.J."/>
            <person name="Kronmiller B."/>
            <person name="Shen D."/>
            <person name="Strem M.D."/>
            <person name="Melnick R.L."/>
            <person name="Guiltinan M.J."/>
            <person name="Tyler B.M."/>
            <person name="Meinhardt L.W."/>
            <person name="Bailey B.A."/>
        </authorList>
    </citation>
    <scope>NUCLEOTIDE SEQUENCE [LARGE SCALE GENOMIC DNA]</scope>
    <source>
        <strain evidence="3">zdho120</strain>
    </source>
</reference>
<dbReference type="Proteomes" id="UP000198211">
    <property type="component" value="Unassembled WGS sequence"/>
</dbReference>